<dbReference type="EMBL" id="BKCJ011079020">
    <property type="protein sequence ID" value="GFC81268.1"/>
    <property type="molecule type" value="Genomic_DNA"/>
</dbReference>
<name>A0A699R7G7_TANCI</name>
<accession>A0A699R7G7</accession>
<dbReference type="AlphaFoldDB" id="A0A699R7G7"/>
<organism evidence="2">
    <name type="scientific">Tanacetum cinerariifolium</name>
    <name type="common">Dalmatian daisy</name>
    <name type="synonym">Chrysanthemum cinerariifolium</name>
    <dbReference type="NCBI Taxonomy" id="118510"/>
    <lineage>
        <taxon>Eukaryota</taxon>
        <taxon>Viridiplantae</taxon>
        <taxon>Streptophyta</taxon>
        <taxon>Embryophyta</taxon>
        <taxon>Tracheophyta</taxon>
        <taxon>Spermatophyta</taxon>
        <taxon>Magnoliopsida</taxon>
        <taxon>eudicotyledons</taxon>
        <taxon>Gunneridae</taxon>
        <taxon>Pentapetalae</taxon>
        <taxon>asterids</taxon>
        <taxon>campanulids</taxon>
        <taxon>Asterales</taxon>
        <taxon>Asteraceae</taxon>
        <taxon>Asteroideae</taxon>
        <taxon>Anthemideae</taxon>
        <taxon>Anthemidinae</taxon>
        <taxon>Tanacetum</taxon>
    </lineage>
</organism>
<evidence type="ECO:0000256" key="1">
    <source>
        <dbReference type="SAM" id="MobiDB-lite"/>
    </source>
</evidence>
<gene>
    <name evidence="2" type="ORF">Tci_853238</name>
</gene>
<comment type="caution">
    <text evidence="2">The sequence shown here is derived from an EMBL/GenBank/DDBJ whole genome shotgun (WGS) entry which is preliminary data.</text>
</comment>
<reference evidence="2" key="1">
    <citation type="journal article" date="2019" name="Sci. Rep.">
        <title>Draft genome of Tanacetum cinerariifolium, the natural source of mosquito coil.</title>
        <authorList>
            <person name="Yamashiro T."/>
            <person name="Shiraishi A."/>
            <person name="Satake H."/>
            <person name="Nakayama K."/>
        </authorList>
    </citation>
    <scope>NUCLEOTIDE SEQUENCE</scope>
</reference>
<evidence type="ECO:0008006" key="3">
    <source>
        <dbReference type="Google" id="ProtNLM"/>
    </source>
</evidence>
<proteinExistence type="predicted"/>
<protein>
    <recommendedName>
        <fullName evidence="3">Integrase, catalytic region, zinc finger, CCHC-type, peptidase aspartic, catalytic</fullName>
    </recommendedName>
</protein>
<evidence type="ECO:0000313" key="2">
    <source>
        <dbReference type="EMBL" id="GFC81268.1"/>
    </source>
</evidence>
<sequence length="174" mass="19104">METINVTFDELSAMAFKQNSSKPSLQTMTSGQISSELELTYAPLIITHQKLSERDLDILFEPLHNEYLGGRPSEAPRTIHAAPVLHNLYALTASMSIQDSAPAPTSSLNTPISSHNVDKQSQPHPQQQENHSLLLTAFAADDVPNVVFEGDLFVNHFATPSTESVVSFTQYVDP</sequence>
<feature type="region of interest" description="Disordered" evidence="1">
    <location>
        <begin position="100"/>
        <end position="128"/>
    </location>
</feature>